<dbReference type="Proteomes" id="UP000574390">
    <property type="component" value="Unassembled WGS sequence"/>
</dbReference>
<dbReference type="EMBL" id="JABANM010016802">
    <property type="protein sequence ID" value="KAF4728851.1"/>
    <property type="molecule type" value="Genomic_DNA"/>
</dbReference>
<evidence type="ECO:0000313" key="2">
    <source>
        <dbReference type="EMBL" id="KAF4748633.1"/>
    </source>
</evidence>
<keyword evidence="3" id="KW-1185">Reference proteome</keyword>
<protein>
    <submittedName>
        <fullName evidence="1">Uncharacterized protein</fullName>
    </submittedName>
</protein>
<proteinExistence type="predicted"/>
<evidence type="ECO:0000313" key="4">
    <source>
        <dbReference type="Proteomes" id="UP000574390"/>
    </source>
</evidence>
<name>A0A7J6S7V3_PEROL</name>
<evidence type="ECO:0000313" key="1">
    <source>
        <dbReference type="EMBL" id="KAF4728851.1"/>
    </source>
</evidence>
<comment type="caution">
    <text evidence="1">The sequence shown here is derived from an EMBL/GenBank/DDBJ whole genome shotgun (WGS) entry which is preliminary data.</text>
</comment>
<dbReference type="AlphaFoldDB" id="A0A7J6S7V3"/>
<organism evidence="1 4">
    <name type="scientific">Perkinsus olseni</name>
    <name type="common">Perkinsus atlanticus</name>
    <dbReference type="NCBI Taxonomy" id="32597"/>
    <lineage>
        <taxon>Eukaryota</taxon>
        <taxon>Sar</taxon>
        <taxon>Alveolata</taxon>
        <taxon>Perkinsozoa</taxon>
        <taxon>Perkinsea</taxon>
        <taxon>Perkinsida</taxon>
        <taxon>Perkinsidae</taxon>
        <taxon>Perkinsus</taxon>
    </lineage>
</organism>
<reference evidence="3 4" key="1">
    <citation type="submission" date="2020-04" db="EMBL/GenBank/DDBJ databases">
        <title>Perkinsus olseni comparative genomics.</title>
        <authorList>
            <person name="Bogema D.R."/>
        </authorList>
    </citation>
    <scope>NUCLEOTIDE SEQUENCE [LARGE SCALE GENOMIC DNA]</scope>
    <source>
        <strain evidence="1">ATCC PRA-205</strain>
        <strain evidence="2 3">ATCC PRA-207</strain>
    </source>
</reference>
<gene>
    <name evidence="1" type="ORF">FOZ62_003658</name>
    <name evidence="2" type="ORF">FOZ63_001110</name>
</gene>
<evidence type="ECO:0000313" key="3">
    <source>
        <dbReference type="Proteomes" id="UP000553632"/>
    </source>
</evidence>
<dbReference type="Proteomes" id="UP000553632">
    <property type="component" value="Unassembled WGS sequence"/>
</dbReference>
<sequence length="198" mass="21317">MVKMMMGGVGKDTRTVHAEPLSVTADYPKGCNGGPGPGKHSDFVHAGREGVLHLQLNTLAVGAKGTPIKTVSVNISGKLNLETEGQGVYAWWNMGGRDIYYEEKFGGIPNIEIPSRIYVCAPAGGALSAQYNVRGWASRQHLSLHSDASARFGTVKITKSKQEWVVSWRYQVYQMVEGDGDGTDAFKSLEVIATGSLS</sequence>
<feature type="non-terminal residue" evidence="1">
    <location>
        <position position="198"/>
    </location>
</feature>
<dbReference type="EMBL" id="JABANO010008380">
    <property type="protein sequence ID" value="KAF4748633.1"/>
    <property type="molecule type" value="Genomic_DNA"/>
</dbReference>
<accession>A0A7J6S7V3</accession>